<feature type="transmembrane region" description="Helical" evidence="2">
    <location>
        <begin position="76"/>
        <end position="95"/>
    </location>
</feature>
<comment type="subcellular location">
    <subcellularLocation>
        <location evidence="1">Cell outer membrane</location>
        <topology evidence="1">Multi-pass membrane protein</topology>
    </subcellularLocation>
</comment>
<keyword evidence="1 2" id="KW-0812">Transmembrane</keyword>
<evidence type="ECO:0000256" key="1">
    <source>
        <dbReference type="PROSITE-ProRule" id="PRU01360"/>
    </source>
</evidence>
<comment type="similarity">
    <text evidence="1">Belongs to the TonB-dependent receptor family.</text>
</comment>
<keyword evidence="2" id="KW-1133">Transmembrane helix</keyword>
<accession>A0ABS8AQH3</accession>
<dbReference type="Gene3D" id="2.170.130.10">
    <property type="entry name" value="TonB-dependent receptor, plug domain"/>
    <property type="match status" value="1"/>
</dbReference>
<organism evidence="3 4">
    <name type="scientific">Hymenobacter lucidus</name>
    <dbReference type="NCBI Taxonomy" id="2880930"/>
    <lineage>
        <taxon>Bacteria</taxon>
        <taxon>Pseudomonadati</taxon>
        <taxon>Bacteroidota</taxon>
        <taxon>Cytophagia</taxon>
        <taxon>Cytophagales</taxon>
        <taxon>Hymenobacteraceae</taxon>
        <taxon>Hymenobacter</taxon>
    </lineage>
</organism>
<protein>
    <submittedName>
        <fullName evidence="3">Uncharacterized protein</fullName>
    </submittedName>
</protein>
<dbReference type="EMBL" id="JAJADR010000001">
    <property type="protein sequence ID" value="MCB2407649.1"/>
    <property type="molecule type" value="Genomic_DNA"/>
</dbReference>
<evidence type="ECO:0000313" key="3">
    <source>
        <dbReference type="EMBL" id="MCB2407649.1"/>
    </source>
</evidence>
<dbReference type="RefSeq" id="WP_226173578.1">
    <property type="nucleotide sequence ID" value="NZ_JAJADR010000001.1"/>
</dbReference>
<gene>
    <name evidence="3" type="ORF">LGH74_06640</name>
</gene>
<keyword evidence="1" id="KW-1134">Transmembrane beta strand</keyword>
<evidence type="ECO:0000313" key="4">
    <source>
        <dbReference type="Proteomes" id="UP001165296"/>
    </source>
</evidence>
<reference evidence="3" key="1">
    <citation type="submission" date="2021-10" db="EMBL/GenBank/DDBJ databases">
        <authorList>
            <person name="Dean J.D."/>
            <person name="Kim M.K."/>
            <person name="Newey C.N."/>
            <person name="Stoker T.S."/>
            <person name="Thompson D.W."/>
            <person name="Grose J.H."/>
        </authorList>
    </citation>
    <scope>NUCLEOTIDE SEQUENCE</scope>
    <source>
        <strain evidence="3">BT178</strain>
    </source>
</reference>
<dbReference type="Proteomes" id="UP001165296">
    <property type="component" value="Unassembled WGS sequence"/>
</dbReference>
<dbReference type="InterPro" id="IPR039426">
    <property type="entry name" value="TonB-dep_rcpt-like"/>
</dbReference>
<name>A0ABS8AQH3_9BACT</name>
<proteinExistence type="inferred from homology"/>
<sequence length="370" mass="40174">MSAPVSSNADFLLSKSEAELLYLVQNPTYYHSELVNAARKELHRRGVTISYPVAANPAQLPLVDTAYDEEAPTRHWLAPAIGVGLVVVAAGFFLWPSGAKKPAQAVAPAKPAELVSVATHQMPSFDSLTTAQLKKMPATLPAAERADTAAQRKFLLLARRFWEAENPSNYLFDQVVADQLDATFPGQADMTLDKWHRLTSVLVYDHRLRPTMSRQLQQMSRVAITRINTLEAQRDAYKVGAAVLTEYSMLMNDSILYMRQGLLGVPVGQRIKPGTVTKARQPKAAPAVAQQLQLPPTRPGHNPLYVLDGELLASDPQTGDAPEKVARLHPDSIARVLVVNGKAAVAAFGPRAHSGAVVVTTKRAAAASRE</sequence>
<keyword evidence="1" id="KW-0813">Transport</keyword>
<keyword evidence="1 2" id="KW-0472">Membrane</keyword>
<dbReference type="PROSITE" id="PS52016">
    <property type="entry name" value="TONB_DEPENDENT_REC_3"/>
    <property type="match status" value="1"/>
</dbReference>
<keyword evidence="1" id="KW-0998">Cell outer membrane</keyword>
<dbReference type="InterPro" id="IPR037066">
    <property type="entry name" value="Plug_dom_sf"/>
</dbReference>
<keyword evidence="4" id="KW-1185">Reference proteome</keyword>
<comment type="caution">
    <text evidence="3">The sequence shown here is derived from an EMBL/GenBank/DDBJ whole genome shotgun (WGS) entry which is preliminary data.</text>
</comment>
<evidence type="ECO:0000256" key="2">
    <source>
        <dbReference type="SAM" id="Phobius"/>
    </source>
</evidence>